<evidence type="ECO:0000313" key="2">
    <source>
        <dbReference type="Proteomes" id="UP000233140"/>
    </source>
</evidence>
<dbReference type="OMA" id="WYKAVVS"/>
<dbReference type="Ensembl" id="ENSMLET00000027509.1">
    <property type="protein sequence ID" value="ENSMLEP00000005811.1"/>
    <property type="gene ID" value="ENSMLEG00000025143.1"/>
</dbReference>
<sequence>MLAFGKGFKKLYDNINVKMLSHVQWYKAVVSWLLRRLRREDCLRPGVRLECVEAMTNYCIPAWATQQDPFS</sequence>
<dbReference type="AlphaFoldDB" id="A0A2K5XR77"/>
<protein>
    <submittedName>
        <fullName evidence="1">Uncharacterized protein</fullName>
    </submittedName>
</protein>
<reference evidence="1" key="2">
    <citation type="submission" date="2025-09" db="UniProtKB">
        <authorList>
            <consortium name="Ensembl"/>
        </authorList>
    </citation>
    <scope>IDENTIFICATION</scope>
</reference>
<organism evidence="1 2">
    <name type="scientific">Mandrillus leucophaeus</name>
    <name type="common">Drill</name>
    <name type="synonym">Papio leucophaeus</name>
    <dbReference type="NCBI Taxonomy" id="9568"/>
    <lineage>
        <taxon>Eukaryota</taxon>
        <taxon>Metazoa</taxon>
        <taxon>Chordata</taxon>
        <taxon>Craniata</taxon>
        <taxon>Vertebrata</taxon>
        <taxon>Euteleostomi</taxon>
        <taxon>Mammalia</taxon>
        <taxon>Eutheria</taxon>
        <taxon>Euarchontoglires</taxon>
        <taxon>Primates</taxon>
        <taxon>Haplorrhini</taxon>
        <taxon>Catarrhini</taxon>
        <taxon>Cercopithecidae</taxon>
        <taxon>Cercopithecinae</taxon>
        <taxon>Mandrillus</taxon>
    </lineage>
</organism>
<evidence type="ECO:0000313" key="1">
    <source>
        <dbReference type="Ensembl" id="ENSMLEP00000005811.1"/>
    </source>
</evidence>
<reference evidence="1" key="1">
    <citation type="submission" date="2025-08" db="UniProtKB">
        <authorList>
            <consortium name="Ensembl"/>
        </authorList>
    </citation>
    <scope>IDENTIFICATION</scope>
</reference>
<dbReference type="GeneTree" id="ENSGT00910000147653"/>
<proteinExistence type="predicted"/>
<accession>A0A2K5XR77</accession>
<name>A0A2K5XR77_MANLE</name>
<dbReference type="Proteomes" id="UP000233140">
    <property type="component" value="Unassembled WGS sequence"/>
</dbReference>
<keyword evidence="2" id="KW-1185">Reference proteome</keyword>